<accession>A0A1I2U8L0</accession>
<dbReference type="OrthoDB" id="203797at2157"/>
<reference evidence="2" key="1">
    <citation type="submission" date="2016-10" db="EMBL/GenBank/DDBJ databases">
        <authorList>
            <person name="Varghese N."/>
            <person name="Submissions S."/>
        </authorList>
    </citation>
    <scope>NUCLEOTIDE SEQUENCE [LARGE SCALE GENOMIC DNA]</scope>
    <source>
        <strain evidence="2">CGMCC 1.7739</strain>
    </source>
</reference>
<dbReference type="EMBL" id="FOOQ01000003">
    <property type="protein sequence ID" value="SFG72007.1"/>
    <property type="molecule type" value="Genomic_DNA"/>
</dbReference>
<gene>
    <name evidence="1" type="ORF">SAMN04488063_2775</name>
</gene>
<dbReference type="RefSeq" id="WP_092893162.1">
    <property type="nucleotide sequence ID" value="NZ_FOOQ01000003.1"/>
</dbReference>
<sequence length="381" mass="42206">MDFAVWGYPWDVRDEGPDRVADRLRGIGVDELNLATNYHSVQAFAPHNPERRTHFAHASSYFRPDDGYGRLEPTPYEGMDGDWTDDIAAELADTDISLTSWTVGCHNSRLGMANPDVAIESPHGDDLVFGLCPTAPDVREYLVALVSDLATREQFDRIELETFDYFYGTGFGWHHQKIHARLGSLGEFLFGLCFCDHCRDAAADAGIDAEAVRETAAATVDDVVADRIPHELDPERWLRSRPAVADYVDLREESLAELYADIAAAAGDTPLGYYAGMPDPGREWMAGADLERLAEHVDYYCVPAYESSRADVLDAYRTVETLAPDVPIHVGVLPGHPAVHDEATVVDIVDGLRDVGVPRVSFYNYGLLTERSLDWIASATR</sequence>
<dbReference type="AlphaFoldDB" id="A0A1I2U8L0"/>
<evidence type="ECO:0000313" key="1">
    <source>
        <dbReference type="EMBL" id="SFG72007.1"/>
    </source>
</evidence>
<dbReference type="Proteomes" id="UP000198876">
    <property type="component" value="Unassembled WGS sequence"/>
</dbReference>
<dbReference type="Gene3D" id="3.20.20.80">
    <property type="entry name" value="Glycosidases"/>
    <property type="match status" value="1"/>
</dbReference>
<dbReference type="STRING" id="553467.SAMN04488063_2775"/>
<proteinExistence type="predicted"/>
<evidence type="ECO:0000313" key="2">
    <source>
        <dbReference type="Proteomes" id="UP000198876"/>
    </source>
</evidence>
<organism evidence="1 2">
    <name type="scientific">Halopelagius inordinatus</name>
    <dbReference type="NCBI Taxonomy" id="553467"/>
    <lineage>
        <taxon>Archaea</taxon>
        <taxon>Methanobacteriati</taxon>
        <taxon>Methanobacteriota</taxon>
        <taxon>Stenosarchaea group</taxon>
        <taxon>Halobacteria</taxon>
        <taxon>Halobacteriales</taxon>
        <taxon>Haloferacaceae</taxon>
    </lineage>
</organism>
<protein>
    <submittedName>
        <fullName evidence="1">Uncharacterized protein</fullName>
    </submittedName>
</protein>
<name>A0A1I2U8L0_9EURY</name>
<keyword evidence="2" id="KW-1185">Reference proteome</keyword>